<evidence type="ECO:0000256" key="1">
    <source>
        <dbReference type="SAM" id="MobiDB-lite"/>
    </source>
</evidence>
<sequence>MNITPSIPPSFPLVTPFWLHKLAHYRPIGASFWLIKRSFASAERNGLATPNEALAPGDATCYSAESSALRRGSAAMGQQWPSLADSWILLHQRGVIVREDKQMWSYVRLEQKDPSGGGRGWPVPPEKKNRKVKAGLYSPLRDT</sequence>
<protein>
    <submittedName>
        <fullName evidence="2">Uncharacterized protein</fullName>
    </submittedName>
</protein>
<comment type="caution">
    <text evidence="2">The sequence shown here is derived from an EMBL/GenBank/DDBJ whole genome shotgun (WGS) entry which is preliminary data.</text>
</comment>
<name>A0A556TJZ9_BAGYA</name>
<feature type="region of interest" description="Disordered" evidence="1">
    <location>
        <begin position="111"/>
        <end position="143"/>
    </location>
</feature>
<evidence type="ECO:0000313" key="2">
    <source>
        <dbReference type="EMBL" id="TSK16167.1"/>
    </source>
</evidence>
<accession>A0A556TJZ9</accession>
<dbReference type="AlphaFoldDB" id="A0A556TJZ9"/>
<reference evidence="2 3" key="1">
    <citation type="journal article" date="2019" name="Genome Biol. Evol.">
        <title>Whole-Genome Sequencing of the Giant Devil Catfish, Bagarius yarrelli.</title>
        <authorList>
            <person name="Jiang W."/>
            <person name="Lv Y."/>
            <person name="Cheng L."/>
            <person name="Yang K."/>
            <person name="Chao B."/>
            <person name="Wang X."/>
            <person name="Li Y."/>
            <person name="Pan X."/>
            <person name="You X."/>
            <person name="Zhang Y."/>
            <person name="Yang J."/>
            <person name="Li J."/>
            <person name="Zhang X."/>
            <person name="Liu S."/>
            <person name="Sun C."/>
            <person name="Yang J."/>
            <person name="Shi Q."/>
        </authorList>
    </citation>
    <scope>NUCLEOTIDE SEQUENCE [LARGE SCALE GENOMIC DNA]</scope>
    <source>
        <strain evidence="2">JWS20170419001</strain>
        <tissue evidence="2">Muscle</tissue>
    </source>
</reference>
<dbReference type="Proteomes" id="UP000319801">
    <property type="component" value="Unassembled WGS sequence"/>
</dbReference>
<proteinExistence type="predicted"/>
<dbReference type="EMBL" id="VCAZ01000003">
    <property type="protein sequence ID" value="TSK16167.1"/>
    <property type="molecule type" value="Genomic_DNA"/>
</dbReference>
<keyword evidence="3" id="KW-1185">Reference proteome</keyword>
<organism evidence="2 3">
    <name type="scientific">Bagarius yarrelli</name>
    <name type="common">Goonch</name>
    <name type="synonym">Bagrus yarrelli</name>
    <dbReference type="NCBI Taxonomy" id="175774"/>
    <lineage>
        <taxon>Eukaryota</taxon>
        <taxon>Metazoa</taxon>
        <taxon>Chordata</taxon>
        <taxon>Craniata</taxon>
        <taxon>Vertebrata</taxon>
        <taxon>Euteleostomi</taxon>
        <taxon>Actinopterygii</taxon>
        <taxon>Neopterygii</taxon>
        <taxon>Teleostei</taxon>
        <taxon>Ostariophysi</taxon>
        <taxon>Siluriformes</taxon>
        <taxon>Sisoridae</taxon>
        <taxon>Sisorinae</taxon>
        <taxon>Bagarius</taxon>
    </lineage>
</organism>
<gene>
    <name evidence="2" type="ORF">Baya_1038</name>
</gene>
<evidence type="ECO:0000313" key="3">
    <source>
        <dbReference type="Proteomes" id="UP000319801"/>
    </source>
</evidence>